<dbReference type="SUPFAM" id="SSF56349">
    <property type="entry name" value="DNA breaking-rejoining enzymes"/>
    <property type="match status" value="1"/>
</dbReference>
<organism evidence="4 5">
    <name type="scientific">Deinococcus aerius</name>
    <dbReference type="NCBI Taxonomy" id="200253"/>
    <lineage>
        <taxon>Bacteria</taxon>
        <taxon>Thermotogati</taxon>
        <taxon>Deinococcota</taxon>
        <taxon>Deinococci</taxon>
        <taxon>Deinococcales</taxon>
        <taxon>Deinococcaceae</taxon>
        <taxon>Deinococcus</taxon>
    </lineage>
</organism>
<dbReference type="PANTHER" id="PTHR30349:SF64">
    <property type="entry name" value="PROPHAGE INTEGRASE INTD-RELATED"/>
    <property type="match status" value="1"/>
</dbReference>
<dbReference type="AlphaFoldDB" id="A0A2I9DA98"/>
<dbReference type="InterPro" id="IPR002104">
    <property type="entry name" value="Integrase_catalytic"/>
</dbReference>
<dbReference type="Proteomes" id="UP000236569">
    <property type="component" value="Unassembled WGS sequence"/>
</dbReference>
<comment type="caution">
    <text evidence="4">The sequence shown here is derived from an EMBL/GenBank/DDBJ whole genome shotgun (WGS) entry which is preliminary data.</text>
</comment>
<dbReference type="OrthoDB" id="9785687at2"/>
<keyword evidence="1" id="KW-0233">DNA recombination</keyword>
<dbReference type="GO" id="GO:0015074">
    <property type="term" value="P:DNA integration"/>
    <property type="evidence" value="ECO:0007669"/>
    <property type="project" value="InterPro"/>
</dbReference>
<evidence type="ECO:0000256" key="1">
    <source>
        <dbReference type="ARBA" id="ARBA00023172"/>
    </source>
</evidence>
<proteinExistence type="predicted"/>
<evidence type="ECO:0000256" key="2">
    <source>
        <dbReference type="SAM" id="MobiDB-lite"/>
    </source>
</evidence>
<sequence>MLHLSPDSVQVLRAHRERQRLERENAPRWTDQNLVFPSQVGTYLPERRISDALEKLAGAAGVRRIRVHDLRHTYAALAARAGVSTALLKRRMGHSSIQMTSDLYTYLYADVHAAAAISVTELVTGPARLSREGEAREKPSVMAGLIRSLHGHSHAARIAEVMGLPVEQVATLAGLDRVGVTARPDDEAWQEALKPLACLLLLERVGVAAAAAGGEHPLPPGAAGGGEASAGHAGGRAADGTLSRPSPGDPIRRRITDEPSGMGI</sequence>
<feature type="region of interest" description="Disordered" evidence="2">
    <location>
        <begin position="218"/>
        <end position="264"/>
    </location>
</feature>
<name>A0A2I9DA98_9DEIO</name>
<dbReference type="InterPro" id="IPR050090">
    <property type="entry name" value="Tyrosine_recombinase_XerCD"/>
</dbReference>
<dbReference type="PROSITE" id="PS51898">
    <property type="entry name" value="TYR_RECOMBINASE"/>
    <property type="match status" value="1"/>
</dbReference>
<dbReference type="PANTHER" id="PTHR30349">
    <property type="entry name" value="PHAGE INTEGRASE-RELATED"/>
    <property type="match status" value="1"/>
</dbReference>
<dbReference type="GO" id="GO:0006310">
    <property type="term" value="P:DNA recombination"/>
    <property type="evidence" value="ECO:0007669"/>
    <property type="project" value="UniProtKB-KW"/>
</dbReference>
<reference evidence="5" key="1">
    <citation type="submission" date="2018-01" db="EMBL/GenBank/DDBJ databases">
        <title>Draft Genome Sequence of the Radioresistant Bacterium Deinococcus aerius TR0125, Isolated from the Higher Atmosphere above Japan.</title>
        <authorList>
            <person name="Satoh K."/>
            <person name="Arai H."/>
            <person name="Sanzen T."/>
            <person name="Kawaguchi Y."/>
            <person name="Hayashi H."/>
            <person name="Yokobori S."/>
            <person name="Yamagishi A."/>
            <person name="Oono Y."/>
            <person name="Narumi I."/>
        </authorList>
    </citation>
    <scope>NUCLEOTIDE SEQUENCE [LARGE SCALE GENOMIC DNA]</scope>
    <source>
        <strain evidence="5">TR0125</strain>
    </source>
</reference>
<dbReference type="RefSeq" id="WP_103130860.1">
    <property type="nucleotide sequence ID" value="NZ_BFAG01000015.1"/>
</dbReference>
<accession>A0A2I9DA98</accession>
<gene>
    <name evidence="4" type="ORF">DAERI_150068</name>
</gene>
<evidence type="ECO:0000313" key="4">
    <source>
        <dbReference type="EMBL" id="GBF07550.1"/>
    </source>
</evidence>
<protein>
    <recommendedName>
        <fullName evidence="3">Tyr recombinase domain-containing protein</fullName>
    </recommendedName>
</protein>
<dbReference type="InterPro" id="IPR013762">
    <property type="entry name" value="Integrase-like_cat_sf"/>
</dbReference>
<evidence type="ECO:0000313" key="5">
    <source>
        <dbReference type="Proteomes" id="UP000236569"/>
    </source>
</evidence>
<feature type="compositionally biased region" description="Gly residues" evidence="2">
    <location>
        <begin position="222"/>
        <end position="234"/>
    </location>
</feature>
<dbReference type="InterPro" id="IPR011010">
    <property type="entry name" value="DNA_brk_join_enz"/>
</dbReference>
<dbReference type="Pfam" id="PF00589">
    <property type="entry name" value="Phage_integrase"/>
    <property type="match status" value="1"/>
</dbReference>
<feature type="domain" description="Tyr recombinase" evidence="3">
    <location>
        <begin position="1"/>
        <end position="118"/>
    </location>
</feature>
<keyword evidence="5" id="KW-1185">Reference proteome</keyword>
<evidence type="ECO:0000259" key="3">
    <source>
        <dbReference type="PROSITE" id="PS51898"/>
    </source>
</evidence>
<dbReference type="EMBL" id="BFAG01000015">
    <property type="protein sequence ID" value="GBF07550.1"/>
    <property type="molecule type" value="Genomic_DNA"/>
</dbReference>
<dbReference type="CDD" id="cd00397">
    <property type="entry name" value="DNA_BRE_C"/>
    <property type="match status" value="1"/>
</dbReference>
<dbReference type="GO" id="GO:0003677">
    <property type="term" value="F:DNA binding"/>
    <property type="evidence" value="ECO:0007669"/>
    <property type="project" value="InterPro"/>
</dbReference>
<dbReference type="Gene3D" id="1.10.443.10">
    <property type="entry name" value="Intergrase catalytic core"/>
    <property type="match status" value="1"/>
</dbReference>